<gene>
    <name evidence="2" type="ORF">METZ01_LOCUS360402</name>
</gene>
<dbReference type="InterPro" id="IPR027843">
    <property type="entry name" value="DUF4440"/>
</dbReference>
<organism evidence="2">
    <name type="scientific">marine metagenome</name>
    <dbReference type="NCBI Taxonomy" id="408172"/>
    <lineage>
        <taxon>unclassified sequences</taxon>
        <taxon>metagenomes</taxon>
        <taxon>ecological metagenomes</taxon>
    </lineage>
</organism>
<protein>
    <recommendedName>
        <fullName evidence="1">DUF4440 domain-containing protein</fullName>
    </recommendedName>
</protein>
<evidence type="ECO:0000313" key="2">
    <source>
        <dbReference type="EMBL" id="SVD07548.1"/>
    </source>
</evidence>
<dbReference type="Gene3D" id="3.10.450.50">
    <property type="match status" value="1"/>
</dbReference>
<accession>A0A382SEF8</accession>
<dbReference type="AlphaFoldDB" id="A0A382SEF8"/>
<reference evidence="2" key="1">
    <citation type="submission" date="2018-05" db="EMBL/GenBank/DDBJ databases">
        <authorList>
            <person name="Lanie J.A."/>
            <person name="Ng W.-L."/>
            <person name="Kazmierczak K.M."/>
            <person name="Andrzejewski T.M."/>
            <person name="Davidsen T.M."/>
            <person name="Wayne K.J."/>
            <person name="Tettelin H."/>
            <person name="Glass J.I."/>
            <person name="Rusch D."/>
            <person name="Podicherti R."/>
            <person name="Tsui H.-C.T."/>
            <person name="Winkler M.E."/>
        </authorList>
    </citation>
    <scope>NUCLEOTIDE SEQUENCE</scope>
</reference>
<feature type="domain" description="DUF4440" evidence="1">
    <location>
        <begin position="40"/>
        <end position="154"/>
    </location>
</feature>
<dbReference type="InterPro" id="IPR032710">
    <property type="entry name" value="NTF2-like_dom_sf"/>
</dbReference>
<evidence type="ECO:0000259" key="1">
    <source>
        <dbReference type="Pfam" id="PF14534"/>
    </source>
</evidence>
<dbReference type="EMBL" id="UINC01128042">
    <property type="protein sequence ID" value="SVD07548.1"/>
    <property type="molecule type" value="Genomic_DNA"/>
</dbReference>
<feature type="non-terminal residue" evidence="2">
    <location>
        <position position="1"/>
    </location>
</feature>
<dbReference type="Pfam" id="PF14534">
    <property type="entry name" value="DUF4440"/>
    <property type="match status" value="1"/>
</dbReference>
<name>A0A382SEF8_9ZZZZ</name>
<dbReference type="SUPFAM" id="SSF54427">
    <property type="entry name" value="NTF2-like"/>
    <property type="match status" value="1"/>
</dbReference>
<sequence length="169" mass="19531">VKRHKRAIATIFWVSFLLTAPIEADSEVWNKEQREIWSNVEHYVGLLASGDIDGFLEYYHDDFTGWLPQGYLPDDKTQRSKGARYYFEPKENGIQVWGKLLLSVKKPISIRIFDDIAVVHYFQEDLKTTDGKNKVQERTAWTDILKKDGDRWVMIADHGQNLGAETGGQ</sequence>
<proteinExistence type="predicted"/>